<sequence length="52" mass="5457">MLTSEHNLLFKLGEHFVTAAVADPGKQSCLSAGLFKDAGKLTSELIKAVAVV</sequence>
<proteinExistence type="predicted"/>
<accession>A0ABP7SLU7</accession>
<evidence type="ECO:0000313" key="2">
    <source>
        <dbReference type="Proteomes" id="UP001500235"/>
    </source>
</evidence>
<organism evidence="1 2">
    <name type="scientific">Sphingomonas swuensis</name>
    <dbReference type="NCBI Taxonomy" id="977800"/>
    <lineage>
        <taxon>Bacteria</taxon>
        <taxon>Pseudomonadati</taxon>
        <taxon>Pseudomonadota</taxon>
        <taxon>Alphaproteobacteria</taxon>
        <taxon>Sphingomonadales</taxon>
        <taxon>Sphingomonadaceae</taxon>
        <taxon>Sphingomonas</taxon>
    </lineage>
</organism>
<protein>
    <submittedName>
        <fullName evidence="1">Uncharacterized protein</fullName>
    </submittedName>
</protein>
<dbReference type="EMBL" id="BAABBQ010000001">
    <property type="protein sequence ID" value="GAA4013385.1"/>
    <property type="molecule type" value="Genomic_DNA"/>
</dbReference>
<evidence type="ECO:0000313" key="1">
    <source>
        <dbReference type="EMBL" id="GAA4013385.1"/>
    </source>
</evidence>
<reference evidence="2" key="1">
    <citation type="journal article" date="2019" name="Int. J. Syst. Evol. Microbiol.">
        <title>The Global Catalogue of Microorganisms (GCM) 10K type strain sequencing project: providing services to taxonomists for standard genome sequencing and annotation.</title>
        <authorList>
            <consortium name="The Broad Institute Genomics Platform"/>
            <consortium name="The Broad Institute Genome Sequencing Center for Infectious Disease"/>
            <person name="Wu L."/>
            <person name="Ma J."/>
        </authorList>
    </citation>
    <scope>NUCLEOTIDE SEQUENCE [LARGE SCALE GENOMIC DNA]</scope>
    <source>
        <strain evidence="2">JCM 17563</strain>
    </source>
</reference>
<dbReference type="Proteomes" id="UP001500235">
    <property type="component" value="Unassembled WGS sequence"/>
</dbReference>
<comment type="caution">
    <text evidence="1">The sequence shown here is derived from an EMBL/GenBank/DDBJ whole genome shotgun (WGS) entry which is preliminary data.</text>
</comment>
<gene>
    <name evidence="1" type="ORF">GCM10022280_09550</name>
</gene>
<name>A0ABP7SLU7_9SPHN</name>
<keyword evidence="2" id="KW-1185">Reference proteome</keyword>